<dbReference type="AlphaFoldDB" id="A0A1H8XT44"/>
<proteinExistence type="predicted"/>
<dbReference type="Proteomes" id="UP000198847">
    <property type="component" value="Unassembled WGS sequence"/>
</dbReference>
<accession>A0A1H8XT44</accession>
<name>A0A1H8XT44_9FIRM</name>
<dbReference type="EMBL" id="FODY01000029">
    <property type="protein sequence ID" value="SEP42921.1"/>
    <property type="molecule type" value="Genomic_DNA"/>
</dbReference>
<reference evidence="1 2" key="1">
    <citation type="submission" date="2016-10" db="EMBL/GenBank/DDBJ databases">
        <authorList>
            <person name="de Groot N.N."/>
        </authorList>
    </citation>
    <scope>NUCLEOTIDE SEQUENCE [LARGE SCALE GENOMIC DNA]</scope>
    <source>
        <strain evidence="1 2">DSM 13305</strain>
    </source>
</reference>
<dbReference type="InterPro" id="IPR011990">
    <property type="entry name" value="TPR-like_helical_dom_sf"/>
</dbReference>
<dbReference type="OrthoDB" id="9814069at2"/>
<dbReference type="Gene3D" id="1.25.40.10">
    <property type="entry name" value="Tetratricopeptide repeat domain"/>
    <property type="match status" value="1"/>
</dbReference>
<organism evidence="1 2">
    <name type="scientific">Propionispora vibrioides</name>
    <dbReference type="NCBI Taxonomy" id="112903"/>
    <lineage>
        <taxon>Bacteria</taxon>
        <taxon>Bacillati</taxon>
        <taxon>Bacillota</taxon>
        <taxon>Negativicutes</taxon>
        <taxon>Selenomonadales</taxon>
        <taxon>Sporomusaceae</taxon>
        <taxon>Propionispora</taxon>
    </lineage>
</organism>
<dbReference type="SUPFAM" id="SSF48452">
    <property type="entry name" value="TPR-like"/>
    <property type="match status" value="1"/>
</dbReference>
<evidence type="ECO:0000313" key="2">
    <source>
        <dbReference type="Proteomes" id="UP000198847"/>
    </source>
</evidence>
<keyword evidence="2" id="KW-1185">Reference proteome</keyword>
<gene>
    <name evidence="1" type="ORF">SAMN04490178_1299</name>
</gene>
<protein>
    <submittedName>
        <fullName evidence="1">Serine/threonine-protein phosphatase 5</fullName>
    </submittedName>
</protein>
<sequence>MALADFDKVIELDAHYAKAYYFKGLTLNGIKRKQEALENYRKFLQYAKPDDMEIIW</sequence>
<evidence type="ECO:0000313" key="1">
    <source>
        <dbReference type="EMBL" id="SEP42921.1"/>
    </source>
</evidence>